<dbReference type="Gene3D" id="3.40.1440.10">
    <property type="entry name" value="GIY-YIG endonuclease"/>
    <property type="match status" value="1"/>
</dbReference>
<dbReference type="Pfam" id="PF02151">
    <property type="entry name" value="UVR"/>
    <property type="match status" value="1"/>
</dbReference>
<dbReference type="InterPro" id="IPR001943">
    <property type="entry name" value="UVR_dom"/>
</dbReference>
<dbReference type="InterPro" id="IPR004791">
    <property type="entry name" value="UvrC"/>
</dbReference>
<dbReference type="RefSeq" id="WP_242958573.1">
    <property type="nucleotide sequence ID" value="NZ_CABMMZ010000041.1"/>
</dbReference>
<protein>
    <recommendedName>
        <fullName evidence="7">UvrABC system protein C</fullName>
        <shortName evidence="7">Protein UvrC</shortName>
    </recommendedName>
    <alternativeName>
        <fullName evidence="7">Excinuclease ABC subunit C</fullName>
    </alternativeName>
</protein>
<dbReference type="Gene3D" id="1.10.150.20">
    <property type="entry name" value="5' to 3' exonuclease, C-terminal subdomain"/>
    <property type="match status" value="1"/>
</dbReference>
<evidence type="ECO:0000256" key="6">
    <source>
        <dbReference type="ARBA" id="ARBA00023236"/>
    </source>
</evidence>
<comment type="function">
    <text evidence="7">The UvrABC repair system catalyzes the recognition and processing of DNA lesions. UvrC both incises the 5' and 3' sides of the lesion. The N-terminal half is responsible for the 3' incision and the C-terminal half is responsible for the 5' incision.</text>
</comment>
<evidence type="ECO:0000256" key="5">
    <source>
        <dbReference type="ARBA" id="ARBA00023204"/>
    </source>
</evidence>
<proteinExistence type="inferred from homology"/>
<comment type="similarity">
    <text evidence="7">Belongs to the UvrC family.</text>
</comment>
<comment type="subcellular location">
    <subcellularLocation>
        <location evidence="7">Cytoplasm</location>
    </subcellularLocation>
</comment>
<dbReference type="NCBIfam" id="TIGR00194">
    <property type="entry name" value="uvrC"/>
    <property type="match status" value="1"/>
</dbReference>
<dbReference type="GO" id="GO:0009380">
    <property type="term" value="C:excinuclease repair complex"/>
    <property type="evidence" value="ECO:0007669"/>
    <property type="project" value="InterPro"/>
</dbReference>
<feature type="domain" description="UvrC family homology region profile" evidence="10">
    <location>
        <begin position="258"/>
        <end position="485"/>
    </location>
</feature>
<keyword evidence="4 7" id="KW-0267">Excision nuclease</keyword>
<dbReference type="HAMAP" id="MF_00203">
    <property type="entry name" value="UvrC"/>
    <property type="match status" value="1"/>
</dbReference>
<dbReference type="SMART" id="SM00465">
    <property type="entry name" value="GIYc"/>
    <property type="match status" value="1"/>
</dbReference>
<dbReference type="PROSITE" id="PS50151">
    <property type="entry name" value="UVR"/>
    <property type="match status" value="1"/>
</dbReference>
<accession>A0A2N0UW69</accession>
<evidence type="ECO:0000313" key="12">
    <source>
        <dbReference type="Proteomes" id="UP000233425"/>
    </source>
</evidence>
<dbReference type="InterPro" id="IPR010994">
    <property type="entry name" value="RuvA_2-like"/>
</dbReference>
<dbReference type="EMBL" id="NNSR01000041">
    <property type="protein sequence ID" value="PKD31227.1"/>
    <property type="molecule type" value="Genomic_DNA"/>
</dbReference>
<evidence type="ECO:0000256" key="1">
    <source>
        <dbReference type="ARBA" id="ARBA00022490"/>
    </source>
</evidence>
<keyword evidence="2 7" id="KW-0227">DNA damage</keyword>
<dbReference type="GO" id="GO:0003677">
    <property type="term" value="F:DNA binding"/>
    <property type="evidence" value="ECO:0007669"/>
    <property type="project" value="UniProtKB-UniRule"/>
</dbReference>
<feature type="domain" description="UVR" evidence="8">
    <location>
        <begin position="207"/>
        <end position="242"/>
    </location>
</feature>
<evidence type="ECO:0000256" key="3">
    <source>
        <dbReference type="ARBA" id="ARBA00022769"/>
    </source>
</evidence>
<dbReference type="SUPFAM" id="SSF82771">
    <property type="entry name" value="GIY-YIG endonuclease"/>
    <property type="match status" value="1"/>
</dbReference>
<dbReference type="InterPro" id="IPR035901">
    <property type="entry name" value="GIY-YIG_endonuc_sf"/>
</dbReference>
<evidence type="ECO:0000259" key="8">
    <source>
        <dbReference type="PROSITE" id="PS50151"/>
    </source>
</evidence>
<keyword evidence="1 7" id="KW-0963">Cytoplasm</keyword>
<dbReference type="InterPro" id="IPR047296">
    <property type="entry name" value="GIY-YIG_UvrC_Cho"/>
</dbReference>
<dbReference type="Pfam" id="PF01541">
    <property type="entry name" value="GIY-YIG"/>
    <property type="match status" value="1"/>
</dbReference>
<keyword evidence="6 7" id="KW-0742">SOS response</keyword>
<dbReference type="AlphaFoldDB" id="A0A2N0UW69"/>
<dbReference type="SUPFAM" id="SSF47781">
    <property type="entry name" value="RuvA domain 2-like"/>
    <property type="match status" value="1"/>
</dbReference>
<gene>
    <name evidence="7 11" type="primary">uvrC</name>
    <name evidence="11" type="ORF">RBATCC27255_00871</name>
</gene>
<dbReference type="InterPro" id="IPR050066">
    <property type="entry name" value="UvrABC_protein_C"/>
</dbReference>
<evidence type="ECO:0000259" key="10">
    <source>
        <dbReference type="PROSITE" id="PS50165"/>
    </source>
</evidence>
<dbReference type="PANTHER" id="PTHR30562:SF1">
    <property type="entry name" value="UVRABC SYSTEM PROTEIN C"/>
    <property type="match status" value="1"/>
</dbReference>
<keyword evidence="5 7" id="KW-0234">DNA repair</keyword>
<name>A0A2N0UW69_9FIRM</name>
<dbReference type="Pfam" id="PF22920">
    <property type="entry name" value="UvrC_RNaseH"/>
    <property type="match status" value="1"/>
</dbReference>
<dbReference type="InterPro" id="IPR000305">
    <property type="entry name" value="GIY-YIG_endonuc"/>
</dbReference>
<dbReference type="PANTHER" id="PTHR30562">
    <property type="entry name" value="UVRC/OXIDOREDUCTASE"/>
    <property type="match status" value="1"/>
</dbReference>
<organism evidence="11 12">
    <name type="scientific">Ruminococcus bromii</name>
    <dbReference type="NCBI Taxonomy" id="40518"/>
    <lineage>
        <taxon>Bacteria</taxon>
        <taxon>Bacillati</taxon>
        <taxon>Bacillota</taxon>
        <taxon>Clostridia</taxon>
        <taxon>Eubacteriales</taxon>
        <taxon>Oscillospiraceae</taxon>
        <taxon>Ruminococcus</taxon>
    </lineage>
</organism>
<keyword evidence="12" id="KW-1185">Reference proteome</keyword>
<dbReference type="Pfam" id="PF14520">
    <property type="entry name" value="HHH_5"/>
    <property type="match status" value="1"/>
</dbReference>
<feature type="domain" description="GIY-YIG" evidence="9">
    <location>
        <begin position="17"/>
        <end position="96"/>
    </location>
</feature>
<evidence type="ECO:0000313" key="11">
    <source>
        <dbReference type="EMBL" id="PKD31227.1"/>
    </source>
</evidence>
<dbReference type="InterPro" id="IPR001162">
    <property type="entry name" value="UvrC_RNase_H_dom"/>
</dbReference>
<dbReference type="PROSITE" id="PS50165">
    <property type="entry name" value="UVRC"/>
    <property type="match status" value="1"/>
</dbReference>
<evidence type="ECO:0000256" key="4">
    <source>
        <dbReference type="ARBA" id="ARBA00022881"/>
    </source>
</evidence>
<dbReference type="FunFam" id="3.40.1440.10:FF:000001">
    <property type="entry name" value="UvrABC system protein C"/>
    <property type="match status" value="1"/>
</dbReference>
<dbReference type="Pfam" id="PF08459">
    <property type="entry name" value="UvrC_RNaseH_dom"/>
    <property type="match status" value="1"/>
</dbReference>
<evidence type="ECO:0000256" key="7">
    <source>
        <dbReference type="HAMAP-Rule" id="MF_00203"/>
    </source>
</evidence>
<dbReference type="Gene3D" id="3.30.420.340">
    <property type="entry name" value="UvrC, RNAse H endonuclease domain"/>
    <property type="match status" value="1"/>
</dbReference>
<dbReference type="GO" id="GO:0009381">
    <property type="term" value="F:excinuclease ABC activity"/>
    <property type="evidence" value="ECO:0007669"/>
    <property type="project" value="UniProtKB-UniRule"/>
</dbReference>
<dbReference type="InterPro" id="IPR038476">
    <property type="entry name" value="UvrC_RNase_H_dom_sf"/>
</dbReference>
<dbReference type="GO" id="GO:0005737">
    <property type="term" value="C:cytoplasm"/>
    <property type="evidence" value="ECO:0007669"/>
    <property type="project" value="UniProtKB-SubCell"/>
</dbReference>
<dbReference type="GO" id="GO:0009432">
    <property type="term" value="P:SOS response"/>
    <property type="evidence" value="ECO:0007669"/>
    <property type="project" value="UniProtKB-UniRule"/>
</dbReference>
<evidence type="ECO:0000256" key="2">
    <source>
        <dbReference type="ARBA" id="ARBA00022763"/>
    </source>
</evidence>
<dbReference type="Gene3D" id="4.10.860.10">
    <property type="entry name" value="UVR domain"/>
    <property type="match status" value="1"/>
</dbReference>
<dbReference type="PROSITE" id="PS50164">
    <property type="entry name" value="GIY_YIG"/>
    <property type="match status" value="1"/>
</dbReference>
<dbReference type="GO" id="GO:0006289">
    <property type="term" value="P:nucleotide-excision repair"/>
    <property type="evidence" value="ECO:0007669"/>
    <property type="project" value="UniProtKB-UniRule"/>
</dbReference>
<dbReference type="SUPFAM" id="SSF46600">
    <property type="entry name" value="C-terminal UvrC-binding domain of UvrB"/>
    <property type="match status" value="1"/>
</dbReference>
<dbReference type="CDD" id="cd10434">
    <property type="entry name" value="GIY-YIG_UvrC_Cho"/>
    <property type="match status" value="1"/>
</dbReference>
<comment type="caution">
    <text evidence="11">The sequence shown here is derived from an EMBL/GenBank/DDBJ whole genome shotgun (WGS) entry which is preliminary data.</text>
</comment>
<comment type="subunit">
    <text evidence="7">Interacts with UvrB in an incision complex.</text>
</comment>
<keyword evidence="3 7" id="KW-0228">DNA excision</keyword>
<evidence type="ECO:0000259" key="9">
    <source>
        <dbReference type="PROSITE" id="PS50164"/>
    </source>
</evidence>
<sequence>MNPKMSQLRKKAMALPLLPGVYIMHDKSGKIIYIGKAKALKNRVSQYFGSQNNHAEKVRRMVDNVDDFEYIITDSEFEALILECSLIKQHTPKYNILLKDDKGYSYIRISSGDWKKLSYTLQKKDDGAEYIGPYKSSYYVKNAVEEANKIFMLPTCNRQFPRDFRKGRPCLNYHIKQCMAPCTGRVKLKDYNENLNRALEFLRGGSTNSIKKLTEEMEAASENLEFERAASIRDIIKSVRKMSDKQKVVATKIDDGDVIAGFSDDGKTCYQVFRFEGGRLFDRESFVFDSGESESETEEFLLRYYTLRDSVPKSIAIDREFDGMEEIAEWLSQKHGSKVGITVPQRGDRAQLVAMCKSNAAETLAQKKGATVREYNVLEELRDLLGLEKLPEYIESYDISNLAGTENVAGMIVYKNGKPLKSAYRKFKIKGFEGQDDFASMAEVLTRRFDEYYKNPDEEEGFGKLPDLILLDGGKGQVAAVKEVLQSKNIDVPLFGLVKDDKHRTRAVTGEGGEIALSPGRSLFAFLAKMQDEVHRFAIGYHHSRRSKNTFKSSLTGIDGIGEVRARSLLKYFRTIENISNADLAELENAPKMTKDAALAVFKYYHPLNDSKTE</sequence>
<dbReference type="Proteomes" id="UP000233425">
    <property type="component" value="Unassembled WGS sequence"/>
</dbReference>
<reference evidence="11" key="1">
    <citation type="journal article" date="2018" name="Environ. Microbiol.">
        <title>Sporulation capability and amylosome conservation among diverse human colonic and rumen isolates of the keystone starch-degrader Ruminococcus bromii.</title>
        <authorList>
            <person name="Mukhopadhya I."/>
            <person name="Morais S."/>
            <person name="Laverde-Gomez J."/>
            <person name="Sheridan P.O."/>
            <person name="Walker A.W."/>
            <person name="Kelly W."/>
            <person name="Klieve A.V."/>
            <person name="Ouwerkerk D."/>
            <person name="Duncan S.H."/>
            <person name="Louis P."/>
            <person name="Koropatkin N."/>
            <person name="Cockburn D."/>
            <person name="Kibler R."/>
            <person name="Cooper P.J."/>
            <person name="Sandoval C."/>
            <person name="Crost E."/>
            <person name="Juge N."/>
            <person name="Bayer E.A."/>
            <person name="Flint H.J."/>
        </authorList>
    </citation>
    <scope>NUCLEOTIDE SEQUENCE [LARGE SCALE GENOMIC DNA]</scope>
    <source>
        <strain evidence="11">ATCC 27255</strain>
    </source>
</reference>
<dbReference type="InterPro" id="IPR036876">
    <property type="entry name" value="UVR_dom_sf"/>
</dbReference>